<accession>A0A0F9RPF7</accession>
<gene>
    <name evidence="10" type="ORF">LCGC14_0570740</name>
</gene>
<evidence type="ECO:0000256" key="1">
    <source>
        <dbReference type="ARBA" id="ARBA00000085"/>
    </source>
</evidence>
<keyword evidence="4" id="KW-0808">Transferase</keyword>
<protein>
    <recommendedName>
        <fullName evidence="2">histidine kinase</fullName>
        <ecNumber evidence="2">2.7.13.3</ecNumber>
    </recommendedName>
</protein>
<evidence type="ECO:0000256" key="4">
    <source>
        <dbReference type="ARBA" id="ARBA00022679"/>
    </source>
</evidence>
<comment type="caution">
    <text evidence="10">The sequence shown here is derived from an EMBL/GenBank/DDBJ whole genome shotgun (WGS) entry which is preliminary data.</text>
</comment>
<feature type="transmembrane region" description="Helical" evidence="8">
    <location>
        <begin position="20"/>
        <end position="38"/>
    </location>
</feature>
<evidence type="ECO:0000256" key="3">
    <source>
        <dbReference type="ARBA" id="ARBA00022553"/>
    </source>
</evidence>
<organism evidence="10">
    <name type="scientific">marine sediment metagenome</name>
    <dbReference type="NCBI Taxonomy" id="412755"/>
    <lineage>
        <taxon>unclassified sequences</taxon>
        <taxon>metagenomes</taxon>
        <taxon>ecological metagenomes</taxon>
    </lineage>
</organism>
<keyword evidence="8" id="KW-0812">Transmembrane</keyword>
<feature type="domain" description="Histidine kinase" evidence="9">
    <location>
        <begin position="255"/>
        <end position="451"/>
    </location>
</feature>
<evidence type="ECO:0000256" key="2">
    <source>
        <dbReference type="ARBA" id="ARBA00012438"/>
    </source>
</evidence>
<dbReference type="Pfam" id="PF02518">
    <property type="entry name" value="HATPase_c"/>
    <property type="match status" value="1"/>
</dbReference>
<dbReference type="Gene3D" id="3.30.565.10">
    <property type="entry name" value="Histidine kinase-like ATPase, C-terminal domain"/>
    <property type="match status" value="1"/>
</dbReference>
<evidence type="ECO:0000259" key="9">
    <source>
        <dbReference type="PROSITE" id="PS50109"/>
    </source>
</evidence>
<dbReference type="Pfam" id="PF07730">
    <property type="entry name" value="HisKA_3"/>
    <property type="match status" value="1"/>
</dbReference>
<keyword evidence="7" id="KW-0067">ATP-binding</keyword>
<dbReference type="CDD" id="cd16917">
    <property type="entry name" value="HATPase_UhpB-NarQ-NarX-like"/>
    <property type="match status" value="1"/>
</dbReference>
<dbReference type="GO" id="GO:0016020">
    <property type="term" value="C:membrane"/>
    <property type="evidence" value="ECO:0007669"/>
    <property type="project" value="InterPro"/>
</dbReference>
<dbReference type="EC" id="2.7.13.3" evidence="2"/>
<comment type="catalytic activity">
    <reaction evidence="1">
        <text>ATP + protein L-histidine = ADP + protein N-phospho-L-histidine.</text>
        <dbReference type="EC" id="2.7.13.3"/>
    </reaction>
</comment>
<keyword evidence="8" id="KW-0472">Membrane</keyword>
<feature type="transmembrane region" description="Helical" evidence="8">
    <location>
        <begin position="184"/>
        <end position="203"/>
    </location>
</feature>
<dbReference type="InterPro" id="IPR036890">
    <property type="entry name" value="HATPase_C_sf"/>
</dbReference>
<dbReference type="GO" id="GO:0046983">
    <property type="term" value="F:protein dimerization activity"/>
    <property type="evidence" value="ECO:0007669"/>
    <property type="project" value="InterPro"/>
</dbReference>
<evidence type="ECO:0000256" key="5">
    <source>
        <dbReference type="ARBA" id="ARBA00022741"/>
    </source>
</evidence>
<dbReference type="GO" id="GO:0000155">
    <property type="term" value="F:phosphorelay sensor kinase activity"/>
    <property type="evidence" value="ECO:0007669"/>
    <property type="project" value="InterPro"/>
</dbReference>
<dbReference type="Gene3D" id="1.20.5.1930">
    <property type="match status" value="1"/>
</dbReference>
<evidence type="ECO:0000256" key="6">
    <source>
        <dbReference type="ARBA" id="ARBA00022777"/>
    </source>
</evidence>
<dbReference type="PANTHER" id="PTHR24421">
    <property type="entry name" value="NITRATE/NITRITE SENSOR PROTEIN NARX-RELATED"/>
    <property type="match status" value="1"/>
</dbReference>
<dbReference type="SUPFAM" id="SSF55874">
    <property type="entry name" value="ATPase domain of HSP90 chaperone/DNA topoisomerase II/histidine kinase"/>
    <property type="match status" value="1"/>
</dbReference>
<keyword evidence="5" id="KW-0547">Nucleotide-binding</keyword>
<keyword evidence="6" id="KW-0418">Kinase</keyword>
<evidence type="ECO:0000256" key="8">
    <source>
        <dbReference type="SAM" id="Phobius"/>
    </source>
</evidence>
<name>A0A0F9RPF7_9ZZZZ</name>
<dbReference type="AlphaFoldDB" id="A0A0F9RPF7"/>
<evidence type="ECO:0000256" key="7">
    <source>
        <dbReference type="ARBA" id="ARBA00022840"/>
    </source>
</evidence>
<dbReference type="InterPro" id="IPR003594">
    <property type="entry name" value="HATPase_dom"/>
</dbReference>
<dbReference type="PROSITE" id="PS50109">
    <property type="entry name" value="HIS_KIN"/>
    <property type="match status" value="1"/>
</dbReference>
<reference evidence="10" key="1">
    <citation type="journal article" date="2015" name="Nature">
        <title>Complex archaea that bridge the gap between prokaryotes and eukaryotes.</title>
        <authorList>
            <person name="Spang A."/>
            <person name="Saw J.H."/>
            <person name="Jorgensen S.L."/>
            <person name="Zaremba-Niedzwiedzka K."/>
            <person name="Martijn J."/>
            <person name="Lind A.E."/>
            <person name="van Eijk R."/>
            <person name="Schleper C."/>
            <person name="Guy L."/>
            <person name="Ettema T.J."/>
        </authorList>
    </citation>
    <scope>NUCLEOTIDE SEQUENCE</scope>
</reference>
<keyword evidence="8" id="KW-1133">Transmembrane helix</keyword>
<dbReference type="PANTHER" id="PTHR24421:SF10">
    <property type="entry name" value="NITRATE_NITRITE SENSOR PROTEIN NARQ"/>
    <property type="match status" value="1"/>
</dbReference>
<dbReference type="InterPro" id="IPR011712">
    <property type="entry name" value="Sig_transdc_His_kin_sub3_dim/P"/>
</dbReference>
<keyword evidence="3" id="KW-0597">Phosphoprotein</keyword>
<proteinExistence type="predicted"/>
<dbReference type="InterPro" id="IPR050482">
    <property type="entry name" value="Sensor_HK_TwoCompSys"/>
</dbReference>
<dbReference type="GO" id="GO:0005524">
    <property type="term" value="F:ATP binding"/>
    <property type="evidence" value="ECO:0007669"/>
    <property type="project" value="UniProtKB-KW"/>
</dbReference>
<dbReference type="EMBL" id="LAZR01000837">
    <property type="protein sequence ID" value="KKN56604.1"/>
    <property type="molecule type" value="Genomic_DNA"/>
</dbReference>
<dbReference type="InterPro" id="IPR005467">
    <property type="entry name" value="His_kinase_dom"/>
</dbReference>
<sequence length="454" mass="51672">MSLNISESLDQKVENKMNFIFSLITLLLVILLAFFTRYMQQAEMVNENDRLGYSYLDYTDKLSLNLLNLETQTQKILLTKDNYFTIPFDKSIDEIKKAMDGLESGGSSYVNKEEVQSLKEDLASIIIYLSEIPDQDDRDIRAKSYRTVQTEIKAAQEKILAMRERIRYSIRQANQTNIDALSTLRWAMFGLAIISFALLFISFRQTRQQQQSAKKYTREIFERNNNLEKIINKRTEEVIALASSVTTSSENERKRIARELHDELGASLTAARMDTSWIKRTLKPAEDDPMKVRLDRLLENIDNSIHVKRAITNSLVPPLLRELGLVEAITAMTEDLLEDHPPQYHLELSTNLPAISSDLELALYRICQESLTNIRKYANARNVTIRLLMKDNAIELYITDDGNGFDKALLKKGTHGITGMRARAAMFGGIATVSSPVAQGTTVKAVLPIDFEND</sequence>
<evidence type="ECO:0000313" key="10">
    <source>
        <dbReference type="EMBL" id="KKN56604.1"/>
    </source>
</evidence>